<evidence type="ECO:0000313" key="16">
    <source>
        <dbReference type="EMBL" id="KAK2169841.1"/>
    </source>
</evidence>
<evidence type="ECO:0000256" key="5">
    <source>
        <dbReference type="ARBA" id="ARBA00011881"/>
    </source>
</evidence>
<accession>A0AAD9NIR9</accession>
<comment type="catalytic activity">
    <reaction evidence="1">
        <text>a neolactoside IV(2)-alpha-Fuc-nLc4Cer(d18:1(4E)) + H2O = a neolactoside nLc4Cer(d18:1(4E)) + L-fucose</text>
        <dbReference type="Rhea" id="RHEA:48224"/>
        <dbReference type="ChEBI" id="CHEBI:2181"/>
        <dbReference type="ChEBI" id="CHEBI:15377"/>
        <dbReference type="ChEBI" id="CHEBI:17006"/>
        <dbReference type="ChEBI" id="CHEBI:28691"/>
    </reaction>
    <physiologicalReaction direction="left-to-right" evidence="1">
        <dbReference type="Rhea" id="RHEA:48225"/>
    </physiologicalReaction>
</comment>
<feature type="site" description="May be important for catalysis" evidence="12">
    <location>
        <position position="285"/>
    </location>
</feature>
<dbReference type="PANTHER" id="PTHR10030:SF37">
    <property type="entry name" value="ALPHA-L-FUCOSIDASE-RELATED"/>
    <property type="match status" value="1"/>
</dbReference>
<evidence type="ECO:0000256" key="3">
    <source>
        <dbReference type="ARBA" id="ARBA00004071"/>
    </source>
</evidence>
<comment type="subunit">
    <text evidence="5">Homotetramer.</text>
</comment>
<evidence type="ECO:0000256" key="2">
    <source>
        <dbReference type="ARBA" id="ARBA00000419"/>
    </source>
</evidence>
<dbReference type="FunFam" id="3.20.20.80:FF:000027">
    <property type="entry name" value="Alpha-L-fucosidase"/>
    <property type="match status" value="1"/>
</dbReference>
<evidence type="ECO:0000259" key="15">
    <source>
        <dbReference type="Pfam" id="PF16757"/>
    </source>
</evidence>
<dbReference type="Gene3D" id="2.60.40.1180">
    <property type="entry name" value="Golgi alpha-mannosidase II"/>
    <property type="match status" value="1"/>
</dbReference>
<dbReference type="GO" id="GO:0005764">
    <property type="term" value="C:lysosome"/>
    <property type="evidence" value="ECO:0007669"/>
    <property type="project" value="TreeGrafter"/>
</dbReference>
<evidence type="ECO:0000256" key="13">
    <source>
        <dbReference type="SAM" id="Phobius"/>
    </source>
</evidence>
<comment type="catalytic activity">
    <reaction evidence="2">
        <text>a neolactoside IV(2)-alpha-Fuc-nLc4Cer(d18:0) + H2O = a neolactoside nLc4Cer(d18:0) + L-fucose</text>
        <dbReference type="Rhea" id="RHEA:49308"/>
        <dbReference type="ChEBI" id="CHEBI:2181"/>
        <dbReference type="ChEBI" id="CHEBI:15377"/>
        <dbReference type="ChEBI" id="CHEBI:91119"/>
        <dbReference type="ChEBI" id="CHEBI:91121"/>
    </reaction>
    <physiologicalReaction direction="left-to-right" evidence="2">
        <dbReference type="Rhea" id="RHEA:49309"/>
    </physiologicalReaction>
</comment>
<dbReference type="AlphaFoldDB" id="A0AAD9NIR9"/>
<proteinExistence type="inferred from homology"/>
<keyword evidence="10 11" id="KW-0326">Glycosidase</keyword>
<gene>
    <name evidence="16" type="ORF">LSH36_6g00056</name>
</gene>
<dbReference type="EMBL" id="JAODUP010000006">
    <property type="protein sequence ID" value="KAK2169841.1"/>
    <property type="molecule type" value="Genomic_DNA"/>
</dbReference>
<sequence length="464" mass="53737">MICLLTALVVVFSAFISSVPPTVYCRYEPNWDSLDKRPLPLWYDEVKFGIFIHWGVFSVPAFGSEWFWYSWRHNKAKAYVDFMKKNYPPGFTYADFASQFTAEFYDPDHWADIFEASGAKYIVLTSKHHEGFTNWPSNVSFNWNSMQVGPKRDLVGELATAIRKKKDIHFGLYHSLFEWFNPLYLKDKANNFTTRYFPVDKSIPELYEIVNSYKPEVIWSDGDAGDWRYWKSPEFIAWLYNDSPVKDTVVTNDRWGGVSCKHGDFWTCHDRFNPGHVLPHKWENCMTIDRGSWGYRRNTNLNTYLNTGELISTLVETVSCGGNLLMNVGPTHDGRIIPIFEERLRQVGQWLKVNGEAIYGTKPWSHQNDTVTKHVWYTSKKNSAGSIDVYAITLEWPTTAVMQLGAVTATTQTQVTLLGYPKPIKYRQDAKGLLIGIPFIPINAMPCEWGWTFKLTNLKNQYNY</sequence>
<dbReference type="PANTHER" id="PTHR10030">
    <property type="entry name" value="ALPHA-L-FUCOSIDASE"/>
    <property type="match status" value="1"/>
</dbReference>
<dbReference type="Pfam" id="PF16757">
    <property type="entry name" value="Fucosidase_C"/>
    <property type="match status" value="1"/>
</dbReference>
<feature type="signal peptide" evidence="11">
    <location>
        <begin position="1"/>
        <end position="18"/>
    </location>
</feature>
<keyword evidence="8 11" id="KW-0378">Hydrolase</keyword>
<name>A0AAD9NIR9_9ANNE</name>
<feature type="domain" description="Glycoside hydrolase family 29 N-terminal" evidence="14">
    <location>
        <begin position="25"/>
        <end position="356"/>
    </location>
</feature>
<dbReference type="GO" id="GO:0006004">
    <property type="term" value="P:fucose metabolic process"/>
    <property type="evidence" value="ECO:0007669"/>
    <property type="project" value="InterPro"/>
</dbReference>
<evidence type="ECO:0000256" key="11">
    <source>
        <dbReference type="PIRNR" id="PIRNR001092"/>
    </source>
</evidence>
<evidence type="ECO:0000256" key="10">
    <source>
        <dbReference type="ARBA" id="ARBA00023295"/>
    </source>
</evidence>
<evidence type="ECO:0000259" key="14">
    <source>
        <dbReference type="Pfam" id="PF01120"/>
    </source>
</evidence>
<dbReference type="Proteomes" id="UP001208570">
    <property type="component" value="Unassembled WGS sequence"/>
</dbReference>
<keyword evidence="13" id="KW-0472">Membrane</keyword>
<dbReference type="PIRSF" id="PIRSF001092">
    <property type="entry name" value="Alpha-L-fucosidase"/>
    <property type="match status" value="1"/>
</dbReference>
<dbReference type="SUPFAM" id="SSF51445">
    <property type="entry name" value="(Trans)glycosidases"/>
    <property type="match status" value="1"/>
</dbReference>
<dbReference type="InterPro" id="IPR000933">
    <property type="entry name" value="Glyco_hydro_29"/>
</dbReference>
<keyword evidence="17" id="KW-1185">Reference proteome</keyword>
<evidence type="ECO:0000256" key="1">
    <source>
        <dbReference type="ARBA" id="ARBA00000321"/>
    </source>
</evidence>
<keyword evidence="9" id="KW-0325">Glycoprotein</keyword>
<comment type="similarity">
    <text evidence="4 11">Belongs to the glycosyl hydrolase 29 family.</text>
</comment>
<dbReference type="InterPro" id="IPR057739">
    <property type="entry name" value="Glyco_hydro_29_N"/>
</dbReference>
<evidence type="ECO:0000256" key="9">
    <source>
        <dbReference type="ARBA" id="ARBA00023180"/>
    </source>
</evidence>
<dbReference type="InterPro" id="IPR016286">
    <property type="entry name" value="FUC_metazoa-typ"/>
</dbReference>
<evidence type="ECO:0000256" key="6">
    <source>
        <dbReference type="ARBA" id="ARBA00012662"/>
    </source>
</evidence>
<keyword evidence="13" id="KW-0812">Transmembrane</keyword>
<organism evidence="16 17">
    <name type="scientific">Paralvinella palmiformis</name>
    <dbReference type="NCBI Taxonomy" id="53620"/>
    <lineage>
        <taxon>Eukaryota</taxon>
        <taxon>Metazoa</taxon>
        <taxon>Spiralia</taxon>
        <taxon>Lophotrochozoa</taxon>
        <taxon>Annelida</taxon>
        <taxon>Polychaeta</taxon>
        <taxon>Sedentaria</taxon>
        <taxon>Canalipalpata</taxon>
        <taxon>Terebellida</taxon>
        <taxon>Terebelliformia</taxon>
        <taxon>Alvinellidae</taxon>
        <taxon>Paralvinella</taxon>
    </lineage>
</organism>
<reference evidence="16" key="1">
    <citation type="journal article" date="2023" name="Mol. Biol. Evol.">
        <title>Third-Generation Sequencing Reveals the Adaptive Role of the Epigenome in Three Deep-Sea Polychaetes.</title>
        <authorList>
            <person name="Perez M."/>
            <person name="Aroh O."/>
            <person name="Sun Y."/>
            <person name="Lan Y."/>
            <person name="Juniper S.K."/>
            <person name="Young C.R."/>
            <person name="Angers B."/>
            <person name="Qian P.Y."/>
        </authorList>
    </citation>
    <scope>NUCLEOTIDE SEQUENCE</scope>
    <source>
        <strain evidence="16">P08H-3</strain>
    </source>
</reference>
<comment type="function">
    <text evidence="3">Alpha-L-fucosidase is responsible for hydrolyzing the alpha-1,6-linked fucose joined to the reducing-end N-acetylglucosamine of the carbohydrate moieties of glycoproteins.</text>
</comment>
<protein>
    <recommendedName>
        <fullName evidence="6">alpha-L-fucosidase</fullName>
        <ecNumber evidence="6">3.2.1.51</ecNumber>
    </recommendedName>
</protein>
<keyword evidence="13" id="KW-1133">Transmembrane helix</keyword>
<dbReference type="Gene3D" id="3.20.20.80">
    <property type="entry name" value="Glycosidases"/>
    <property type="match status" value="1"/>
</dbReference>
<evidence type="ECO:0000256" key="12">
    <source>
        <dbReference type="PIRSR" id="PIRSR001092-1"/>
    </source>
</evidence>
<feature type="transmembrane region" description="Helical" evidence="13">
    <location>
        <begin position="49"/>
        <end position="69"/>
    </location>
</feature>
<dbReference type="GO" id="GO:0004560">
    <property type="term" value="F:alpha-L-fucosidase activity"/>
    <property type="evidence" value="ECO:0007669"/>
    <property type="project" value="UniProtKB-EC"/>
</dbReference>
<dbReference type="PRINTS" id="PR00741">
    <property type="entry name" value="GLHYDRLASE29"/>
</dbReference>
<dbReference type="InterPro" id="IPR017853">
    <property type="entry name" value="GH"/>
</dbReference>
<keyword evidence="7 11" id="KW-0732">Signal</keyword>
<dbReference type="EC" id="3.2.1.51" evidence="6"/>
<dbReference type="Pfam" id="PF01120">
    <property type="entry name" value="Alpha_L_fucos"/>
    <property type="match status" value="1"/>
</dbReference>
<dbReference type="InterPro" id="IPR013780">
    <property type="entry name" value="Glyco_hydro_b"/>
</dbReference>
<evidence type="ECO:0000256" key="7">
    <source>
        <dbReference type="ARBA" id="ARBA00022729"/>
    </source>
</evidence>
<feature type="chain" id="PRO_5041785303" description="alpha-L-fucosidase" evidence="11">
    <location>
        <begin position="19"/>
        <end position="464"/>
    </location>
</feature>
<evidence type="ECO:0000256" key="8">
    <source>
        <dbReference type="ARBA" id="ARBA00022801"/>
    </source>
</evidence>
<dbReference type="InterPro" id="IPR031919">
    <property type="entry name" value="Fucosidase_C"/>
</dbReference>
<evidence type="ECO:0000256" key="4">
    <source>
        <dbReference type="ARBA" id="ARBA00007951"/>
    </source>
</evidence>
<dbReference type="SMART" id="SM00812">
    <property type="entry name" value="Alpha_L_fucos"/>
    <property type="match status" value="1"/>
</dbReference>
<evidence type="ECO:0000313" key="17">
    <source>
        <dbReference type="Proteomes" id="UP001208570"/>
    </source>
</evidence>
<dbReference type="GO" id="GO:0016139">
    <property type="term" value="P:glycoside catabolic process"/>
    <property type="evidence" value="ECO:0007669"/>
    <property type="project" value="TreeGrafter"/>
</dbReference>
<feature type="domain" description="Alpha-L-fucosidase C-terminal" evidence="15">
    <location>
        <begin position="367"/>
        <end position="456"/>
    </location>
</feature>
<comment type="caution">
    <text evidence="16">The sequence shown here is derived from an EMBL/GenBank/DDBJ whole genome shotgun (WGS) entry which is preliminary data.</text>
</comment>
<dbReference type="FunFam" id="2.60.40.1180:FF:000013">
    <property type="entry name" value="Alpha-L-fucosidase"/>
    <property type="match status" value="1"/>
</dbReference>